<feature type="region of interest" description="Disordered" evidence="1">
    <location>
        <begin position="1"/>
        <end position="40"/>
    </location>
</feature>
<accession>A0A1G9Z4V8</accession>
<dbReference type="RefSeq" id="WP_090015181.1">
    <property type="nucleotide sequence ID" value="NZ_FNET01000037.1"/>
</dbReference>
<evidence type="ECO:0000256" key="1">
    <source>
        <dbReference type="SAM" id="MobiDB-lite"/>
    </source>
</evidence>
<feature type="compositionally biased region" description="Polar residues" evidence="1">
    <location>
        <begin position="1"/>
        <end position="17"/>
    </location>
</feature>
<feature type="compositionally biased region" description="Low complexity" evidence="1">
    <location>
        <begin position="154"/>
        <end position="164"/>
    </location>
</feature>
<feature type="region of interest" description="Disordered" evidence="1">
    <location>
        <begin position="107"/>
        <end position="233"/>
    </location>
</feature>
<feature type="compositionally biased region" description="Low complexity" evidence="1">
    <location>
        <begin position="111"/>
        <end position="120"/>
    </location>
</feature>
<dbReference type="EMBL" id="FNET01000037">
    <property type="protein sequence ID" value="SDN16237.1"/>
    <property type="molecule type" value="Genomic_DNA"/>
</dbReference>
<dbReference type="Proteomes" id="UP000199682">
    <property type="component" value="Unassembled WGS sequence"/>
</dbReference>
<reference evidence="3" key="1">
    <citation type="submission" date="2016-10" db="EMBL/GenBank/DDBJ databases">
        <authorList>
            <person name="Varghese N."/>
            <person name="Submissions S."/>
        </authorList>
    </citation>
    <scope>NUCLEOTIDE SEQUENCE [LARGE SCALE GENOMIC DNA]</scope>
    <source>
        <strain evidence="3">DSM 44796</strain>
    </source>
</reference>
<evidence type="ECO:0000313" key="2">
    <source>
        <dbReference type="EMBL" id="SDN16237.1"/>
    </source>
</evidence>
<organism evidence="2 3">
    <name type="scientific">Lentzea albidocapillata subsp. violacea</name>
    <dbReference type="NCBI Taxonomy" id="128104"/>
    <lineage>
        <taxon>Bacteria</taxon>
        <taxon>Bacillati</taxon>
        <taxon>Actinomycetota</taxon>
        <taxon>Actinomycetes</taxon>
        <taxon>Pseudonocardiales</taxon>
        <taxon>Pseudonocardiaceae</taxon>
        <taxon>Lentzea</taxon>
    </lineage>
</organism>
<dbReference type="AlphaFoldDB" id="A0A1G9Z4V8"/>
<sequence length="306" mass="30955">MSSKTRTRTANPATQPIGSARTLRSVPDQATAATDRTDAEDKLWEALHTSPNSTAADLAVAAKIGKSTAQKILAKWADDASVTRITGIAQGGRRAADLWAIANVDTTQNDPAPAEAPAAADQDLTGIADTEPDAPAVPVTDDGDDTTAAENNSTDPVDTQPVDTDPVDTESTVAPVEGTPDTVDDETGAVQAGPVVADTEPASAGCAATHDDQATTRGGADAAGEKTPRLPSGALRGMVEDFLGDHPGEEFGPTAIAKALGGKSSGAVSNALDKLADAGTAMKTNDKPRRFALASTQQAPAPAPTS</sequence>
<evidence type="ECO:0000313" key="3">
    <source>
        <dbReference type="Proteomes" id="UP000199682"/>
    </source>
</evidence>
<proteinExistence type="predicted"/>
<name>A0A1G9Z4V8_9PSEU</name>
<gene>
    <name evidence="2" type="ORF">SAMN04488074_13722</name>
</gene>
<protein>
    <submittedName>
        <fullName evidence="2">Uncharacterized protein</fullName>
    </submittedName>
</protein>